<feature type="non-terminal residue" evidence="1">
    <location>
        <position position="1"/>
    </location>
</feature>
<sequence length="211" mass="23918">FSSSYTDNKECNVLSRTAEEYNESTNHKRYKRRLSPVLSDAYENMTPPEATGHSFSDDDCCAIKPILTNTKPNFILLCKPFVPTELRLFRDRSRDKIGAECENDMSSSDDTSCQAIGTGSPMSFSSPEAALTSPDTDRFVTSSEGDDLFTSQDEAYFHLSETQANANMSVARANMLQLKREFFESLYNVCDRRERERLQDNNPKTIPEENN</sequence>
<dbReference type="EMBL" id="HACG01023588">
    <property type="protein sequence ID" value="CEK70453.1"/>
    <property type="molecule type" value="Transcribed_RNA"/>
</dbReference>
<gene>
    <name evidence="1" type="primary">ORF74214</name>
</gene>
<proteinExistence type="predicted"/>
<accession>A0A0B6ZPI9</accession>
<dbReference type="AlphaFoldDB" id="A0A0B6ZPI9"/>
<reference evidence="1" key="1">
    <citation type="submission" date="2014-12" db="EMBL/GenBank/DDBJ databases">
        <title>Insight into the proteome of Arion vulgaris.</title>
        <authorList>
            <person name="Aradska J."/>
            <person name="Bulat T."/>
            <person name="Smidak R."/>
            <person name="Sarate P."/>
            <person name="Gangsoo J."/>
            <person name="Sialana F."/>
            <person name="Bilban M."/>
            <person name="Lubec G."/>
        </authorList>
    </citation>
    <scope>NUCLEOTIDE SEQUENCE</scope>
    <source>
        <tissue evidence="1">Skin</tissue>
    </source>
</reference>
<evidence type="ECO:0000313" key="1">
    <source>
        <dbReference type="EMBL" id="CEK70453.1"/>
    </source>
</evidence>
<feature type="non-terminal residue" evidence="1">
    <location>
        <position position="211"/>
    </location>
</feature>
<protein>
    <submittedName>
        <fullName evidence="1">Uncharacterized protein</fullName>
    </submittedName>
</protein>
<name>A0A0B6ZPI9_9EUPU</name>
<organism evidence="1">
    <name type="scientific">Arion vulgaris</name>
    <dbReference type="NCBI Taxonomy" id="1028688"/>
    <lineage>
        <taxon>Eukaryota</taxon>
        <taxon>Metazoa</taxon>
        <taxon>Spiralia</taxon>
        <taxon>Lophotrochozoa</taxon>
        <taxon>Mollusca</taxon>
        <taxon>Gastropoda</taxon>
        <taxon>Heterobranchia</taxon>
        <taxon>Euthyneura</taxon>
        <taxon>Panpulmonata</taxon>
        <taxon>Eupulmonata</taxon>
        <taxon>Stylommatophora</taxon>
        <taxon>Helicina</taxon>
        <taxon>Arionoidea</taxon>
        <taxon>Arionidae</taxon>
        <taxon>Arion</taxon>
    </lineage>
</organism>